<dbReference type="Proteomes" id="UP000281553">
    <property type="component" value="Unassembled WGS sequence"/>
</dbReference>
<feature type="compositionally biased region" description="Low complexity" evidence="1">
    <location>
        <begin position="149"/>
        <end position="163"/>
    </location>
</feature>
<protein>
    <submittedName>
        <fullName evidence="2">Uncharacterized protein</fullName>
    </submittedName>
</protein>
<reference evidence="2 3" key="1">
    <citation type="submission" date="2018-11" db="EMBL/GenBank/DDBJ databases">
        <authorList>
            <consortium name="Pathogen Informatics"/>
        </authorList>
    </citation>
    <scope>NUCLEOTIDE SEQUENCE [LARGE SCALE GENOMIC DNA]</scope>
</reference>
<evidence type="ECO:0000313" key="2">
    <source>
        <dbReference type="EMBL" id="VDN15929.1"/>
    </source>
</evidence>
<feature type="region of interest" description="Disordered" evidence="1">
    <location>
        <begin position="1"/>
        <end position="38"/>
    </location>
</feature>
<gene>
    <name evidence="2" type="ORF">DILT_LOCUS11760</name>
</gene>
<evidence type="ECO:0000313" key="3">
    <source>
        <dbReference type="Proteomes" id="UP000281553"/>
    </source>
</evidence>
<feature type="compositionally biased region" description="Polar residues" evidence="1">
    <location>
        <begin position="1"/>
        <end position="11"/>
    </location>
</feature>
<name>A0A3P7P6F0_DIBLA</name>
<feature type="compositionally biased region" description="Polar residues" evidence="1">
    <location>
        <begin position="68"/>
        <end position="79"/>
    </location>
</feature>
<evidence type="ECO:0000256" key="1">
    <source>
        <dbReference type="SAM" id="MobiDB-lite"/>
    </source>
</evidence>
<proteinExistence type="predicted"/>
<feature type="region of interest" description="Disordered" evidence="1">
    <location>
        <begin position="62"/>
        <end position="175"/>
    </location>
</feature>
<dbReference type="AlphaFoldDB" id="A0A3P7P6F0"/>
<feature type="compositionally biased region" description="Polar residues" evidence="1">
    <location>
        <begin position="21"/>
        <end position="38"/>
    </location>
</feature>
<keyword evidence="3" id="KW-1185">Reference proteome</keyword>
<dbReference type="EMBL" id="UYRU01064113">
    <property type="protein sequence ID" value="VDN15929.1"/>
    <property type="molecule type" value="Genomic_DNA"/>
</dbReference>
<organism evidence="2 3">
    <name type="scientific">Dibothriocephalus latus</name>
    <name type="common">Fish tapeworm</name>
    <name type="synonym">Diphyllobothrium latum</name>
    <dbReference type="NCBI Taxonomy" id="60516"/>
    <lineage>
        <taxon>Eukaryota</taxon>
        <taxon>Metazoa</taxon>
        <taxon>Spiralia</taxon>
        <taxon>Lophotrochozoa</taxon>
        <taxon>Platyhelminthes</taxon>
        <taxon>Cestoda</taxon>
        <taxon>Eucestoda</taxon>
        <taxon>Diphyllobothriidea</taxon>
        <taxon>Diphyllobothriidae</taxon>
        <taxon>Dibothriocephalus</taxon>
    </lineage>
</organism>
<dbReference type="OrthoDB" id="6288074at2759"/>
<accession>A0A3P7P6F0</accession>
<sequence>MHCQREPQQQYKGEKSPPMTPNATFSDNGVQFTRPQASIQNQQALKATGILSQYSNQDVKMSDAGLLSRNQSLKSSPSGRSPLDGRDFVYQSPSGLDSPFAPPQTDPGVNDNIEPYQSFPTGCYYEQPSHQQIQFPPVDEDSRSQPFHSSQSTVVTLSSQGAERGSGSGGGLEPAYSDRQIFHAVPPLPPGSGALISTTQSFISASTQQSAPVINCNPQVVMRTRTVSSGRRVAMDAEVST</sequence>